<dbReference type="CDD" id="cd00293">
    <property type="entry name" value="USP-like"/>
    <property type="match status" value="1"/>
</dbReference>
<dbReference type="Proteomes" id="UP000219688">
    <property type="component" value="Unassembled WGS sequence"/>
</dbReference>
<feature type="domain" description="UspA" evidence="2">
    <location>
        <begin position="5"/>
        <end position="128"/>
    </location>
</feature>
<name>A0A285VK56_9MICO</name>
<reference evidence="4" key="1">
    <citation type="submission" date="2017-08" db="EMBL/GenBank/DDBJ databases">
        <authorList>
            <person name="Varghese N."/>
            <person name="Submissions S."/>
        </authorList>
    </citation>
    <scope>NUCLEOTIDE SEQUENCE [LARGE SCALE GENOMIC DNA]</scope>
    <source>
        <strain evidence="4">USBA17B2</strain>
    </source>
</reference>
<accession>A0A285VK56</accession>
<dbReference type="InterPro" id="IPR006015">
    <property type="entry name" value="Universal_stress_UspA"/>
</dbReference>
<evidence type="ECO:0000259" key="2">
    <source>
        <dbReference type="Pfam" id="PF00582"/>
    </source>
</evidence>
<dbReference type="InterPro" id="IPR014729">
    <property type="entry name" value="Rossmann-like_a/b/a_fold"/>
</dbReference>
<keyword evidence="4" id="KW-1185">Reference proteome</keyword>
<sequence>MTVVCGFVPTAEGRAAVRAAVDEASRRGEDLVVLNTTRGDAPVDPRFATQEDLDELEAMLGESGVPFTLETRGNGPNPAADVVALATKHDASVIVIGLRRRSPTGKLIFGSTAQQILLDADAPVLAVKA</sequence>
<comment type="similarity">
    <text evidence="1">Belongs to the universal stress protein A family.</text>
</comment>
<organism evidence="3 4">
    <name type="scientific">Ornithinimicrobium cerasi</name>
    <dbReference type="NCBI Taxonomy" id="2248773"/>
    <lineage>
        <taxon>Bacteria</taxon>
        <taxon>Bacillati</taxon>
        <taxon>Actinomycetota</taxon>
        <taxon>Actinomycetes</taxon>
        <taxon>Micrococcales</taxon>
        <taxon>Ornithinimicrobiaceae</taxon>
        <taxon>Ornithinimicrobium</taxon>
    </lineage>
</organism>
<dbReference type="RefSeq" id="WP_097187092.1">
    <property type="nucleotide sequence ID" value="NZ_OBQK01000002.1"/>
</dbReference>
<dbReference type="SUPFAM" id="SSF52402">
    <property type="entry name" value="Adenine nucleotide alpha hydrolases-like"/>
    <property type="match status" value="1"/>
</dbReference>
<dbReference type="EMBL" id="OBQK01000002">
    <property type="protein sequence ID" value="SOC53576.1"/>
    <property type="molecule type" value="Genomic_DNA"/>
</dbReference>
<gene>
    <name evidence="3" type="ORF">SAMN05421879_10227</name>
</gene>
<proteinExistence type="inferred from homology"/>
<evidence type="ECO:0000256" key="1">
    <source>
        <dbReference type="ARBA" id="ARBA00008791"/>
    </source>
</evidence>
<dbReference type="InterPro" id="IPR006016">
    <property type="entry name" value="UspA"/>
</dbReference>
<evidence type="ECO:0000313" key="4">
    <source>
        <dbReference type="Proteomes" id="UP000219688"/>
    </source>
</evidence>
<dbReference type="Gene3D" id="3.40.50.620">
    <property type="entry name" value="HUPs"/>
    <property type="match status" value="1"/>
</dbReference>
<dbReference type="AlphaFoldDB" id="A0A285VK56"/>
<evidence type="ECO:0000313" key="3">
    <source>
        <dbReference type="EMBL" id="SOC53576.1"/>
    </source>
</evidence>
<protein>
    <submittedName>
        <fullName evidence="3">Universal stress protein family protein</fullName>
    </submittedName>
</protein>
<dbReference type="PRINTS" id="PR01438">
    <property type="entry name" value="UNVRSLSTRESS"/>
</dbReference>
<dbReference type="Pfam" id="PF00582">
    <property type="entry name" value="Usp"/>
    <property type="match status" value="1"/>
</dbReference>